<name>A0A4C1YX71_EUMVA</name>
<proteinExistence type="predicted"/>
<dbReference type="EMBL" id="BGZK01001495">
    <property type="protein sequence ID" value="GBP81071.1"/>
    <property type="molecule type" value="Genomic_DNA"/>
</dbReference>
<accession>A0A4C1YX71</accession>
<comment type="caution">
    <text evidence="1">The sequence shown here is derived from an EMBL/GenBank/DDBJ whole genome shotgun (WGS) entry which is preliminary data.</text>
</comment>
<gene>
    <name evidence="1" type="ORF">EVAR_37197_1</name>
</gene>
<dbReference type="AlphaFoldDB" id="A0A4C1YX71"/>
<keyword evidence="2" id="KW-1185">Reference proteome</keyword>
<protein>
    <submittedName>
        <fullName evidence="1">Uncharacterized protein</fullName>
    </submittedName>
</protein>
<dbReference type="Proteomes" id="UP000299102">
    <property type="component" value="Unassembled WGS sequence"/>
</dbReference>
<reference evidence="1 2" key="1">
    <citation type="journal article" date="2019" name="Commun. Biol.">
        <title>The bagworm genome reveals a unique fibroin gene that provides high tensile strength.</title>
        <authorList>
            <person name="Kono N."/>
            <person name="Nakamura H."/>
            <person name="Ohtoshi R."/>
            <person name="Tomita M."/>
            <person name="Numata K."/>
            <person name="Arakawa K."/>
        </authorList>
    </citation>
    <scope>NUCLEOTIDE SEQUENCE [LARGE SCALE GENOMIC DNA]</scope>
</reference>
<sequence>MMSGGKRQKLDAEGLQFQQKWTEEFFFILHDAEAADVVLHSLHWLARIADARNSASVGVELFFSSFVSVDVNLDTGFVFDFYPGHTCESDPVPTFVSNSNPVSRFRL</sequence>
<organism evidence="1 2">
    <name type="scientific">Eumeta variegata</name>
    <name type="common">Bagworm moth</name>
    <name type="synonym">Eumeta japonica</name>
    <dbReference type="NCBI Taxonomy" id="151549"/>
    <lineage>
        <taxon>Eukaryota</taxon>
        <taxon>Metazoa</taxon>
        <taxon>Ecdysozoa</taxon>
        <taxon>Arthropoda</taxon>
        <taxon>Hexapoda</taxon>
        <taxon>Insecta</taxon>
        <taxon>Pterygota</taxon>
        <taxon>Neoptera</taxon>
        <taxon>Endopterygota</taxon>
        <taxon>Lepidoptera</taxon>
        <taxon>Glossata</taxon>
        <taxon>Ditrysia</taxon>
        <taxon>Tineoidea</taxon>
        <taxon>Psychidae</taxon>
        <taxon>Oiketicinae</taxon>
        <taxon>Eumeta</taxon>
    </lineage>
</organism>
<evidence type="ECO:0000313" key="2">
    <source>
        <dbReference type="Proteomes" id="UP000299102"/>
    </source>
</evidence>
<evidence type="ECO:0000313" key="1">
    <source>
        <dbReference type="EMBL" id="GBP81071.1"/>
    </source>
</evidence>